<reference evidence="7" key="1">
    <citation type="submission" date="2022-07" db="EMBL/GenBank/DDBJ databases">
        <title>Enhanced cultured diversity of the mouse gut microbiota enables custom-made synthetic communities.</title>
        <authorList>
            <person name="Afrizal A."/>
        </authorList>
    </citation>
    <scope>NUCLEOTIDE SEQUENCE</scope>
    <source>
        <strain evidence="7">DSM 29186</strain>
    </source>
</reference>
<keyword evidence="3 6" id="KW-0812">Transmembrane</keyword>
<keyword evidence="2" id="KW-1003">Cell membrane</keyword>
<protein>
    <submittedName>
        <fullName evidence="7">YitT family protein</fullName>
    </submittedName>
</protein>
<evidence type="ECO:0000256" key="2">
    <source>
        <dbReference type="ARBA" id="ARBA00022475"/>
    </source>
</evidence>
<dbReference type="RefSeq" id="WP_074429360.1">
    <property type="nucleotide sequence ID" value="NZ_JANKBY010000018.1"/>
</dbReference>
<feature type="transmembrane region" description="Helical" evidence="6">
    <location>
        <begin position="12"/>
        <end position="29"/>
    </location>
</feature>
<evidence type="ECO:0000256" key="3">
    <source>
        <dbReference type="ARBA" id="ARBA00022692"/>
    </source>
</evidence>
<dbReference type="Proteomes" id="UP001140817">
    <property type="component" value="Unassembled WGS sequence"/>
</dbReference>
<name>A0A9X2M6G2_9FIRM</name>
<accession>A0A9X2M6G2</accession>
<comment type="caution">
    <text evidence="7">The sequence shown here is derived from an EMBL/GenBank/DDBJ whole genome shotgun (WGS) entry which is preliminary data.</text>
</comment>
<feature type="transmembrane region" description="Helical" evidence="6">
    <location>
        <begin position="76"/>
        <end position="94"/>
    </location>
</feature>
<comment type="subcellular location">
    <subcellularLocation>
        <location evidence="1">Cell membrane</location>
        <topology evidence="1">Multi-pass membrane protein</topology>
    </subcellularLocation>
</comment>
<evidence type="ECO:0000256" key="5">
    <source>
        <dbReference type="ARBA" id="ARBA00023136"/>
    </source>
</evidence>
<evidence type="ECO:0000313" key="8">
    <source>
        <dbReference type="Proteomes" id="UP001140817"/>
    </source>
</evidence>
<sequence length="202" mass="21868">MDRRTKEKEIGLILLGTIILSFGVYNLNYQNNITEGGVLGILLLLKNLFNINPSVANIIIDISLFVIGYKFFGKKFLIYSMIATIGFSVFYAVFESIGPLVPVFDSKLLGTVLAGLFVGVGVGIVVRAGAAAGGDDALALIISKITSMTIGKVYLIGDISVLLLSLSYLSTYDIFWSLIAVSISGKTIDYIYNYKMEPAKVV</sequence>
<keyword evidence="4 6" id="KW-1133">Transmembrane helix</keyword>
<dbReference type="Pfam" id="PF02588">
    <property type="entry name" value="YitT_membrane"/>
    <property type="match status" value="1"/>
</dbReference>
<dbReference type="PANTHER" id="PTHR33545:SF10">
    <property type="entry name" value="UPF0750 MEMBRANE PROTEIN YPJC"/>
    <property type="match status" value="1"/>
</dbReference>
<evidence type="ECO:0000256" key="1">
    <source>
        <dbReference type="ARBA" id="ARBA00004651"/>
    </source>
</evidence>
<gene>
    <name evidence="7" type="ORF">NSA58_02955</name>
</gene>
<dbReference type="InterPro" id="IPR003740">
    <property type="entry name" value="YitT"/>
</dbReference>
<feature type="transmembrane region" description="Helical" evidence="6">
    <location>
        <begin position="106"/>
        <end position="128"/>
    </location>
</feature>
<dbReference type="AlphaFoldDB" id="A0A9X2M6G2"/>
<organism evidence="7 8">
    <name type="scientific">Terrisporobacter muris</name>
    <dbReference type="NCBI Taxonomy" id="2963284"/>
    <lineage>
        <taxon>Bacteria</taxon>
        <taxon>Bacillati</taxon>
        <taxon>Bacillota</taxon>
        <taxon>Clostridia</taxon>
        <taxon>Peptostreptococcales</taxon>
        <taxon>Peptostreptococcaceae</taxon>
        <taxon>Terrisporobacter</taxon>
    </lineage>
</organism>
<dbReference type="GO" id="GO:0005886">
    <property type="term" value="C:plasma membrane"/>
    <property type="evidence" value="ECO:0007669"/>
    <property type="project" value="UniProtKB-SubCell"/>
</dbReference>
<keyword evidence="8" id="KW-1185">Reference proteome</keyword>
<dbReference type="EMBL" id="JANKBY010000018">
    <property type="protein sequence ID" value="MCR1821737.1"/>
    <property type="molecule type" value="Genomic_DNA"/>
</dbReference>
<evidence type="ECO:0000313" key="7">
    <source>
        <dbReference type="EMBL" id="MCR1821737.1"/>
    </source>
</evidence>
<dbReference type="InterPro" id="IPR051461">
    <property type="entry name" value="UPF0750_membrane"/>
</dbReference>
<proteinExistence type="predicted"/>
<feature type="transmembrane region" description="Helical" evidence="6">
    <location>
        <begin position="49"/>
        <end position="69"/>
    </location>
</feature>
<evidence type="ECO:0000256" key="4">
    <source>
        <dbReference type="ARBA" id="ARBA00022989"/>
    </source>
</evidence>
<dbReference type="PANTHER" id="PTHR33545">
    <property type="entry name" value="UPF0750 MEMBRANE PROTEIN YITT-RELATED"/>
    <property type="match status" value="1"/>
</dbReference>
<evidence type="ECO:0000256" key="6">
    <source>
        <dbReference type="SAM" id="Phobius"/>
    </source>
</evidence>
<keyword evidence="5 6" id="KW-0472">Membrane</keyword>